<evidence type="ECO:0000259" key="1">
    <source>
        <dbReference type="PROSITE" id="PS50146"/>
    </source>
</evidence>
<dbReference type="GO" id="GO:0001727">
    <property type="term" value="F:lipid kinase activity"/>
    <property type="evidence" value="ECO:0007669"/>
    <property type="project" value="UniProtKB-ARBA"/>
</dbReference>
<dbReference type="Proteomes" id="UP000308652">
    <property type="component" value="Unassembled WGS sequence"/>
</dbReference>
<dbReference type="AlphaFoldDB" id="A0A5C3MAQ5"/>
<dbReference type="InterPro" id="IPR016064">
    <property type="entry name" value="NAD/diacylglycerol_kinase_sf"/>
</dbReference>
<dbReference type="GO" id="GO:0046512">
    <property type="term" value="P:sphingosine biosynthetic process"/>
    <property type="evidence" value="ECO:0007669"/>
    <property type="project" value="TreeGrafter"/>
</dbReference>
<dbReference type="InterPro" id="IPR050187">
    <property type="entry name" value="Lipid_Phosphate_FormReg"/>
</dbReference>
<dbReference type="InterPro" id="IPR001206">
    <property type="entry name" value="Diacylglycerol_kinase_cat_dom"/>
</dbReference>
<keyword evidence="2" id="KW-0808">Transferase</keyword>
<dbReference type="GO" id="GO:0016020">
    <property type="term" value="C:membrane"/>
    <property type="evidence" value="ECO:0007669"/>
    <property type="project" value="TreeGrafter"/>
</dbReference>
<dbReference type="EMBL" id="ML213592">
    <property type="protein sequence ID" value="TFK42544.1"/>
    <property type="molecule type" value="Genomic_DNA"/>
</dbReference>
<dbReference type="Gene3D" id="3.40.50.10330">
    <property type="entry name" value="Probable inorganic polyphosphate/atp-NAD kinase, domain 1"/>
    <property type="match status" value="1"/>
</dbReference>
<dbReference type="GO" id="GO:0005737">
    <property type="term" value="C:cytoplasm"/>
    <property type="evidence" value="ECO:0007669"/>
    <property type="project" value="TreeGrafter"/>
</dbReference>
<keyword evidence="3" id="KW-1185">Reference proteome</keyword>
<name>A0A5C3MAQ5_9AGAR</name>
<keyword evidence="2" id="KW-0418">Kinase</keyword>
<accession>A0A5C3MAQ5</accession>
<dbReference type="SUPFAM" id="SSF111331">
    <property type="entry name" value="NAD kinase/diacylglycerol kinase-like"/>
    <property type="match status" value="1"/>
</dbReference>
<dbReference type="STRING" id="68775.A0A5C3MAQ5"/>
<dbReference type="PANTHER" id="PTHR12358:SF31">
    <property type="entry name" value="ACYLGLYCEROL KINASE, MITOCHONDRIAL"/>
    <property type="match status" value="1"/>
</dbReference>
<dbReference type="SMART" id="SM00046">
    <property type="entry name" value="DAGKc"/>
    <property type="match status" value="1"/>
</dbReference>
<organism evidence="2 3">
    <name type="scientific">Crucibulum laeve</name>
    <dbReference type="NCBI Taxonomy" id="68775"/>
    <lineage>
        <taxon>Eukaryota</taxon>
        <taxon>Fungi</taxon>
        <taxon>Dikarya</taxon>
        <taxon>Basidiomycota</taxon>
        <taxon>Agaricomycotina</taxon>
        <taxon>Agaricomycetes</taxon>
        <taxon>Agaricomycetidae</taxon>
        <taxon>Agaricales</taxon>
        <taxon>Agaricineae</taxon>
        <taxon>Nidulariaceae</taxon>
        <taxon>Crucibulum</taxon>
    </lineage>
</organism>
<dbReference type="PROSITE" id="PS50146">
    <property type="entry name" value="DAGK"/>
    <property type="match status" value="1"/>
</dbReference>
<dbReference type="GO" id="GO:0016773">
    <property type="term" value="F:phosphotransferase activity, alcohol group as acceptor"/>
    <property type="evidence" value="ECO:0007669"/>
    <property type="project" value="UniProtKB-ARBA"/>
</dbReference>
<dbReference type="Pfam" id="PF00781">
    <property type="entry name" value="DAGK_cat"/>
    <property type="match status" value="1"/>
</dbReference>
<dbReference type="OrthoDB" id="3853857at2759"/>
<gene>
    <name evidence="2" type="ORF">BDQ12DRAFT_676390</name>
</gene>
<evidence type="ECO:0000313" key="3">
    <source>
        <dbReference type="Proteomes" id="UP000308652"/>
    </source>
</evidence>
<proteinExistence type="predicted"/>
<protein>
    <submittedName>
        <fullName evidence="2">ATP-NAD kinase-like domain-containing protein</fullName>
    </submittedName>
</protein>
<reference evidence="2 3" key="1">
    <citation type="journal article" date="2019" name="Nat. Ecol. Evol.">
        <title>Megaphylogeny resolves global patterns of mushroom evolution.</title>
        <authorList>
            <person name="Varga T."/>
            <person name="Krizsan K."/>
            <person name="Foldi C."/>
            <person name="Dima B."/>
            <person name="Sanchez-Garcia M."/>
            <person name="Sanchez-Ramirez S."/>
            <person name="Szollosi G.J."/>
            <person name="Szarkandi J.G."/>
            <person name="Papp V."/>
            <person name="Albert L."/>
            <person name="Andreopoulos W."/>
            <person name="Angelini C."/>
            <person name="Antonin V."/>
            <person name="Barry K.W."/>
            <person name="Bougher N.L."/>
            <person name="Buchanan P."/>
            <person name="Buyck B."/>
            <person name="Bense V."/>
            <person name="Catcheside P."/>
            <person name="Chovatia M."/>
            <person name="Cooper J."/>
            <person name="Damon W."/>
            <person name="Desjardin D."/>
            <person name="Finy P."/>
            <person name="Geml J."/>
            <person name="Haridas S."/>
            <person name="Hughes K."/>
            <person name="Justo A."/>
            <person name="Karasinski D."/>
            <person name="Kautmanova I."/>
            <person name="Kiss B."/>
            <person name="Kocsube S."/>
            <person name="Kotiranta H."/>
            <person name="LaButti K.M."/>
            <person name="Lechner B.E."/>
            <person name="Liimatainen K."/>
            <person name="Lipzen A."/>
            <person name="Lukacs Z."/>
            <person name="Mihaltcheva S."/>
            <person name="Morgado L.N."/>
            <person name="Niskanen T."/>
            <person name="Noordeloos M.E."/>
            <person name="Ohm R.A."/>
            <person name="Ortiz-Santana B."/>
            <person name="Ovrebo C."/>
            <person name="Racz N."/>
            <person name="Riley R."/>
            <person name="Savchenko A."/>
            <person name="Shiryaev A."/>
            <person name="Soop K."/>
            <person name="Spirin V."/>
            <person name="Szebenyi C."/>
            <person name="Tomsovsky M."/>
            <person name="Tulloss R.E."/>
            <person name="Uehling J."/>
            <person name="Grigoriev I.V."/>
            <person name="Vagvolgyi C."/>
            <person name="Papp T."/>
            <person name="Martin F.M."/>
            <person name="Miettinen O."/>
            <person name="Hibbett D.S."/>
            <person name="Nagy L.G."/>
        </authorList>
    </citation>
    <scope>NUCLEOTIDE SEQUENCE [LARGE SCALE GENOMIC DNA]</scope>
    <source>
        <strain evidence="2 3">CBS 166.37</strain>
    </source>
</reference>
<dbReference type="PANTHER" id="PTHR12358">
    <property type="entry name" value="SPHINGOSINE KINASE"/>
    <property type="match status" value="1"/>
</dbReference>
<evidence type="ECO:0000313" key="2">
    <source>
        <dbReference type="EMBL" id="TFK42544.1"/>
    </source>
</evidence>
<sequence length="494" mass="54604">MDGEEFTITTPTQGNVSFRLTDTLLLVKHSDSKCKEIPHRQVIKAAFDTASGSLEVAYLTKKTKKKYMSLTSIHGQVQDEKRGRAGEWAESVMQSVYEDAGVKRARRLKVLVNPHGGTKQAVALFIKIVEPILRTAGCHCDVIHTTHQGHAYEIAKDLTLDYDAIITVSGDGLIHEVMNGIAQHADPIRAFSIPIAPIPTGSGNGLSLNLLGITDGLDVAVAALNVIKGRPMKVDLFSFTQNGKRTVSFMSQALGLMADLDVGTEHLRWMGDVRFMVGLIRGIIQFKPCPVQLSFKVAENDKAKMAASLRTRQMGDDDGNLASPVSFMSEESVSDALPPLKYLHEDEDGWTTFDEPLLYVYAGKGPYVGRDFMAFPVSWPNDGLIDVMAMPVSSRKDILTGMAGAHKGESFWHPRLHYVKAHAYRVKPLKSTGYLAVDGEIFPFEEFQVEVHQGLGTFLSPYGRYAVDFTSRNPLETAKSDVMKTEYKGKHYRH</sequence>
<dbReference type="Gene3D" id="2.60.200.40">
    <property type="match status" value="1"/>
</dbReference>
<dbReference type="InterPro" id="IPR017438">
    <property type="entry name" value="ATP-NAD_kinase_N"/>
</dbReference>
<feature type="domain" description="DAGKc" evidence="1">
    <location>
        <begin position="103"/>
        <end position="243"/>
    </location>
</feature>